<dbReference type="InterPro" id="IPR002130">
    <property type="entry name" value="Cyclophilin-type_PPIase_dom"/>
</dbReference>
<reference evidence="7 8" key="1">
    <citation type="submission" date="2016-11" db="EMBL/GenBank/DDBJ databases">
        <authorList>
            <person name="Jaros S."/>
            <person name="Januszkiewicz K."/>
            <person name="Wedrychowicz H."/>
        </authorList>
    </citation>
    <scope>NUCLEOTIDE SEQUENCE [LARGE SCALE GENOMIC DNA]</scope>
    <source>
        <strain evidence="7 8">Y1</strain>
    </source>
</reference>
<evidence type="ECO:0000313" key="8">
    <source>
        <dbReference type="Proteomes" id="UP000184394"/>
    </source>
</evidence>
<proteinExistence type="predicted"/>
<dbReference type="EMBL" id="FRCT01000001">
    <property type="protein sequence ID" value="SHM11830.1"/>
    <property type="molecule type" value="Genomic_DNA"/>
</dbReference>
<dbReference type="AlphaFoldDB" id="A0A1M7G6D6"/>
<dbReference type="GO" id="GO:0003755">
    <property type="term" value="F:peptidyl-prolyl cis-trans isomerase activity"/>
    <property type="evidence" value="ECO:0007669"/>
    <property type="project" value="UniProtKB-KW"/>
</dbReference>
<feature type="transmembrane region" description="Helical" evidence="5">
    <location>
        <begin position="7"/>
        <end position="27"/>
    </location>
</feature>
<dbReference type="SUPFAM" id="SSF50891">
    <property type="entry name" value="Cyclophilin-like"/>
    <property type="match status" value="1"/>
</dbReference>
<evidence type="ECO:0000256" key="5">
    <source>
        <dbReference type="SAM" id="Phobius"/>
    </source>
</evidence>
<dbReference type="RefSeq" id="WP_072947702.1">
    <property type="nucleotide sequence ID" value="NZ_FRCT01000001.1"/>
</dbReference>
<keyword evidence="5" id="KW-0812">Transmembrane</keyword>
<dbReference type="Pfam" id="PF00160">
    <property type="entry name" value="Pro_isomerase"/>
    <property type="match status" value="1"/>
</dbReference>
<evidence type="ECO:0000313" key="7">
    <source>
        <dbReference type="EMBL" id="SHM11830.1"/>
    </source>
</evidence>
<evidence type="ECO:0000256" key="4">
    <source>
        <dbReference type="ARBA" id="ARBA00023235"/>
    </source>
</evidence>
<evidence type="ECO:0000256" key="3">
    <source>
        <dbReference type="ARBA" id="ARBA00023110"/>
    </source>
</evidence>
<keyword evidence="3" id="KW-0697">Rotamase</keyword>
<protein>
    <recommendedName>
        <fullName evidence="2">peptidylprolyl isomerase</fullName>
        <ecNumber evidence="2">5.2.1.8</ecNumber>
    </recommendedName>
</protein>
<dbReference type="InterPro" id="IPR044666">
    <property type="entry name" value="Cyclophilin_A-like"/>
</dbReference>
<dbReference type="InterPro" id="IPR029000">
    <property type="entry name" value="Cyclophilin-like_dom_sf"/>
</dbReference>
<dbReference type="PROSITE" id="PS50072">
    <property type="entry name" value="CSA_PPIASE_2"/>
    <property type="match status" value="1"/>
</dbReference>
<accession>A0A1M7G6D6</accession>
<gene>
    <name evidence="7" type="ORF">SAMN04487860_10192</name>
</gene>
<evidence type="ECO:0000259" key="6">
    <source>
        <dbReference type="PROSITE" id="PS50072"/>
    </source>
</evidence>
<keyword evidence="5" id="KW-1133">Transmembrane helix</keyword>
<keyword evidence="4 7" id="KW-0413">Isomerase</keyword>
<dbReference type="Proteomes" id="UP000184394">
    <property type="component" value="Unassembled WGS sequence"/>
</dbReference>
<name>A0A1M7G6D6_RUMFL</name>
<sequence length="271" mass="30007">MIKKNHVVRLVLIFTLIMGVSSLVIMLSNTLAARQTAYITVDPNTIKLIQLDGPKEGDPIAIVDTTIGEYRFVLYPQQSPKAVENFTSLANEGYYNGTYVFHSEDGVYSAAGAPNKDGSAKDNSHELVKRELHQDLWPFKGAVLAMNTTIDKSFKEKLLGGGTYYNGSRFMVLNTVEFNDDFKKELKDVSESQKLADAFIEKGGVPNFSQQMTVIGQTYSGLDVVEKLASLQTENKGGYKFPVEDVMINSVTISTYSNDENKAEKVETTTK</sequence>
<evidence type="ECO:0000256" key="2">
    <source>
        <dbReference type="ARBA" id="ARBA00013194"/>
    </source>
</evidence>
<evidence type="ECO:0000256" key="1">
    <source>
        <dbReference type="ARBA" id="ARBA00002388"/>
    </source>
</evidence>
<feature type="domain" description="PPIase cyclophilin-type" evidence="6">
    <location>
        <begin position="60"/>
        <end position="253"/>
    </location>
</feature>
<organism evidence="7 8">
    <name type="scientific">Ruminococcus flavefaciens</name>
    <dbReference type="NCBI Taxonomy" id="1265"/>
    <lineage>
        <taxon>Bacteria</taxon>
        <taxon>Bacillati</taxon>
        <taxon>Bacillota</taxon>
        <taxon>Clostridia</taxon>
        <taxon>Eubacteriales</taxon>
        <taxon>Oscillospiraceae</taxon>
        <taxon>Ruminococcus</taxon>
    </lineage>
</organism>
<dbReference type="EC" id="5.2.1.8" evidence="2"/>
<keyword evidence="5" id="KW-0472">Membrane</keyword>
<comment type="function">
    <text evidence="1">PPIases accelerate the folding of proteins. It catalyzes the cis-trans isomerization of proline imidic peptide bonds in oligopeptides.</text>
</comment>
<dbReference type="PANTHER" id="PTHR45625:SF4">
    <property type="entry name" value="PEPTIDYLPROLYL ISOMERASE DOMAIN AND WD REPEAT-CONTAINING PROTEIN 1"/>
    <property type="match status" value="1"/>
</dbReference>
<dbReference type="Gene3D" id="2.40.100.10">
    <property type="entry name" value="Cyclophilin-like"/>
    <property type="match status" value="1"/>
</dbReference>
<dbReference type="PANTHER" id="PTHR45625">
    <property type="entry name" value="PEPTIDYL-PROLYL CIS-TRANS ISOMERASE-RELATED"/>
    <property type="match status" value="1"/>
</dbReference>